<dbReference type="RefSeq" id="WP_284374907.1">
    <property type="nucleotide sequence ID" value="NZ_BSNL01000001.1"/>
</dbReference>
<proteinExistence type="inferred from homology"/>
<dbReference type="InterPro" id="IPR005648">
    <property type="entry name" value="FlgD"/>
</dbReference>
<dbReference type="Proteomes" id="UP001161388">
    <property type="component" value="Unassembled WGS sequence"/>
</dbReference>
<feature type="compositionally biased region" description="Low complexity" evidence="6">
    <location>
        <begin position="7"/>
        <end position="24"/>
    </location>
</feature>
<evidence type="ECO:0000313" key="9">
    <source>
        <dbReference type="Proteomes" id="UP001161388"/>
    </source>
</evidence>
<evidence type="ECO:0000313" key="8">
    <source>
        <dbReference type="EMBL" id="GLQ28472.1"/>
    </source>
</evidence>
<dbReference type="Pfam" id="PF13860">
    <property type="entry name" value="FlgD_ig"/>
    <property type="match status" value="1"/>
</dbReference>
<evidence type="ECO:0000256" key="5">
    <source>
        <dbReference type="RuleBase" id="RU362076"/>
    </source>
</evidence>
<evidence type="ECO:0000256" key="4">
    <source>
        <dbReference type="ARBA" id="ARBA00024746"/>
    </source>
</evidence>
<feature type="region of interest" description="Disordered" evidence="6">
    <location>
        <begin position="1"/>
        <end position="24"/>
    </location>
</feature>
<evidence type="ECO:0000256" key="2">
    <source>
        <dbReference type="ARBA" id="ARBA00016013"/>
    </source>
</evidence>
<reference evidence="8" key="2">
    <citation type="submission" date="2023-01" db="EMBL/GenBank/DDBJ databases">
        <title>Draft genome sequence of Sulfitobacter pacificus strain NBRC 109915.</title>
        <authorList>
            <person name="Sun Q."/>
            <person name="Mori K."/>
        </authorList>
    </citation>
    <scope>NUCLEOTIDE SEQUENCE</scope>
    <source>
        <strain evidence="8">NBRC 109915</strain>
    </source>
</reference>
<accession>A0ABQ5VMV9</accession>
<feature type="domain" description="FlgD/Vpr Ig-like" evidence="7">
    <location>
        <begin position="109"/>
        <end position="174"/>
    </location>
</feature>
<dbReference type="Gene3D" id="2.30.30.910">
    <property type="match status" value="1"/>
</dbReference>
<comment type="function">
    <text evidence="4 5">Required for flagellar hook formation. May act as a scaffolding protein.</text>
</comment>
<keyword evidence="9" id="KW-1185">Reference proteome</keyword>
<comment type="similarity">
    <text evidence="1 5">Belongs to the FlgD family.</text>
</comment>
<evidence type="ECO:0000259" key="7">
    <source>
        <dbReference type="Pfam" id="PF13860"/>
    </source>
</evidence>
<keyword evidence="3 5" id="KW-1005">Bacterial flagellum biogenesis</keyword>
<evidence type="ECO:0000256" key="3">
    <source>
        <dbReference type="ARBA" id="ARBA00022795"/>
    </source>
</evidence>
<evidence type="ECO:0000256" key="6">
    <source>
        <dbReference type="SAM" id="MobiDB-lite"/>
    </source>
</evidence>
<protein>
    <recommendedName>
        <fullName evidence="2 5">Basal-body rod modification protein FlgD</fullName>
    </recommendedName>
</protein>
<comment type="caution">
    <text evidence="8">The sequence shown here is derived from an EMBL/GenBank/DDBJ whole genome shotgun (WGS) entry which is preliminary data.</text>
</comment>
<evidence type="ECO:0000256" key="1">
    <source>
        <dbReference type="ARBA" id="ARBA00010577"/>
    </source>
</evidence>
<sequence length="225" mass="23786">MDINSSPIANASAPGATASSTPQTQQVLSSDFETFLKMLTAQARFQDPLEPIDSSQYAAQLAQFSMVEQQVLSNDLLTSLASQIGSGNMAELASWIGMEARTTAPVLFDGSPIVIHPNPAAASDEVYLVVRDSTGEEVQRLQLPVSAEPVEWAGVSSDGSAFPVGTYSFDIESHANGDVILSEPTETYGRIVETRRQDDGGTVLILEGGSAILASDVDGLREPPV</sequence>
<dbReference type="EMBL" id="BSNL01000001">
    <property type="protein sequence ID" value="GLQ28472.1"/>
    <property type="molecule type" value="Genomic_DNA"/>
</dbReference>
<dbReference type="NCBIfam" id="NF009453">
    <property type="entry name" value="PRK12813.1"/>
    <property type="match status" value="1"/>
</dbReference>
<dbReference type="Pfam" id="PF03963">
    <property type="entry name" value="FlgD"/>
    <property type="match status" value="1"/>
</dbReference>
<dbReference type="InterPro" id="IPR025965">
    <property type="entry name" value="FlgD/Vpr_Ig-like"/>
</dbReference>
<organism evidence="8 9">
    <name type="scientific">Sulfitobacter pacificus</name>
    <dbReference type="NCBI Taxonomy" id="1499314"/>
    <lineage>
        <taxon>Bacteria</taxon>
        <taxon>Pseudomonadati</taxon>
        <taxon>Pseudomonadota</taxon>
        <taxon>Alphaproteobacteria</taxon>
        <taxon>Rhodobacterales</taxon>
        <taxon>Roseobacteraceae</taxon>
        <taxon>Sulfitobacter</taxon>
    </lineage>
</organism>
<gene>
    <name evidence="8" type="primary">flgD_2</name>
    <name evidence="8" type="ORF">GCM10007927_32750</name>
</gene>
<dbReference type="Gene3D" id="2.60.40.4070">
    <property type="match status" value="1"/>
</dbReference>
<name>A0ABQ5VMV9_9RHOB</name>
<reference evidence="8" key="1">
    <citation type="journal article" date="2014" name="Int. J. Syst. Evol. Microbiol.">
        <title>Complete genome of a new Firmicutes species belonging to the dominant human colonic microbiota ('Ruminococcus bicirculans') reveals two chromosomes and a selective capacity to utilize plant glucans.</title>
        <authorList>
            <consortium name="NISC Comparative Sequencing Program"/>
            <person name="Wegmann U."/>
            <person name="Louis P."/>
            <person name="Goesmann A."/>
            <person name="Henrissat B."/>
            <person name="Duncan S.H."/>
            <person name="Flint H.J."/>
        </authorList>
    </citation>
    <scope>NUCLEOTIDE SEQUENCE</scope>
    <source>
        <strain evidence="8">NBRC 109915</strain>
    </source>
</reference>